<evidence type="ECO:0000313" key="2">
    <source>
        <dbReference type="Proteomes" id="UP001500218"/>
    </source>
</evidence>
<dbReference type="Proteomes" id="UP001500218">
    <property type="component" value="Unassembled WGS sequence"/>
</dbReference>
<reference evidence="1 2" key="1">
    <citation type="journal article" date="2019" name="Int. J. Syst. Evol. Microbiol.">
        <title>The Global Catalogue of Microorganisms (GCM) 10K type strain sequencing project: providing services to taxonomists for standard genome sequencing and annotation.</title>
        <authorList>
            <consortium name="The Broad Institute Genomics Platform"/>
            <consortium name="The Broad Institute Genome Sequencing Center for Infectious Disease"/>
            <person name="Wu L."/>
            <person name="Ma J."/>
        </authorList>
    </citation>
    <scope>NUCLEOTIDE SEQUENCE [LARGE SCALE GENOMIC DNA]</scope>
    <source>
        <strain evidence="1 2">JCM 13250</strain>
    </source>
</reference>
<keyword evidence="2" id="KW-1185">Reference proteome</keyword>
<sequence>MDDELAVRAEGERFVPLIEAGVYRFDGTFCDFRPDLAWESAFVMPGRLGPTTRMN</sequence>
<organism evidence="1 2">
    <name type="scientific">Luedemannella flava</name>
    <dbReference type="NCBI Taxonomy" id="349316"/>
    <lineage>
        <taxon>Bacteria</taxon>
        <taxon>Bacillati</taxon>
        <taxon>Actinomycetota</taxon>
        <taxon>Actinomycetes</taxon>
        <taxon>Micromonosporales</taxon>
        <taxon>Micromonosporaceae</taxon>
        <taxon>Luedemannella</taxon>
    </lineage>
</organism>
<proteinExistence type="predicted"/>
<gene>
    <name evidence="1" type="ORF">GCM10009682_21710</name>
</gene>
<accession>A0ABN2LUG2</accession>
<evidence type="ECO:0000313" key="1">
    <source>
        <dbReference type="EMBL" id="GAA1799731.1"/>
    </source>
</evidence>
<comment type="caution">
    <text evidence="1">The sequence shown here is derived from an EMBL/GenBank/DDBJ whole genome shotgun (WGS) entry which is preliminary data.</text>
</comment>
<name>A0ABN2LUG2_9ACTN</name>
<dbReference type="RefSeq" id="WP_344128997.1">
    <property type="nucleotide sequence ID" value="NZ_BAAALT010000053.1"/>
</dbReference>
<protein>
    <submittedName>
        <fullName evidence="1">Uncharacterized protein</fullName>
    </submittedName>
</protein>
<dbReference type="EMBL" id="BAAALT010000053">
    <property type="protein sequence ID" value="GAA1799731.1"/>
    <property type="molecule type" value="Genomic_DNA"/>
</dbReference>